<dbReference type="Proteomes" id="UP001469365">
    <property type="component" value="Unassembled WGS sequence"/>
</dbReference>
<name>A0ABU9DSJ3_9BACL</name>
<organism evidence="1 2">
    <name type="scientific">Paenibacillus filicis</name>
    <dbReference type="NCBI Taxonomy" id="669464"/>
    <lineage>
        <taxon>Bacteria</taxon>
        <taxon>Bacillati</taxon>
        <taxon>Bacillota</taxon>
        <taxon>Bacilli</taxon>
        <taxon>Bacillales</taxon>
        <taxon>Paenibacillaceae</taxon>
        <taxon>Paenibacillus</taxon>
    </lineage>
</organism>
<dbReference type="RefSeq" id="WP_341418989.1">
    <property type="nucleotide sequence ID" value="NZ_JBBPCC010000024.1"/>
</dbReference>
<gene>
    <name evidence="1" type="ORF">WMW72_28520</name>
</gene>
<protein>
    <submittedName>
        <fullName evidence="1">DUF6138 family protein</fullName>
    </submittedName>
</protein>
<dbReference type="EMBL" id="JBBPCC010000024">
    <property type="protein sequence ID" value="MEK8131859.1"/>
    <property type="molecule type" value="Genomic_DNA"/>
</dbReference>
<sequence>MKQELDWDVISDDIASAISQWFEQISIRDADVIAGRTTLQAGIYDFVRIEYKQGSIEVFSSDFDFSIAEVEYRGVPQPNRLTDAQLVEELQPRIDRRLRPLIEARQQTALLDFAFTVHGTFWTSEGISRMVLLRVVSPLKKQQLLGNIEAYIQSKLMEPPSAIPTDELETFFLARHLVNPELYPDLTAKDFIQIYERIVEMNKRNRESVLQHRHHIISALRSWVENGLLPLYYDIHAKEWHRKEYKLRESQTAPEPDEQALELLLFTAILILKYEPNYSRSTGLGYLDRAKELGSDRAARIVKEGSGDWKPEEIGYKDEHVTCKAHDVFATITVKILRESAESYAKALDFIIRLLSSGFPKSYLIQCQSATKHYLPIKGLARSQTHSFFANALQYPDLHPKLEAYARLAMAEFEWYGDTEGEKNGMPGTYAVFGLGLADPEYFPLVREYMALLDREHQSVQDRFTLAWAQKYGVNPDTIPTLTACLLGCTDSVKLKERTAWKSADNLQALAASLQTCEGYEAAHVIDIIWGGADKLQALAGKEKKGKLKAPLSALAELAAR</sequence>
<reference evidence="1 2" key="1">
    <citation type="submission" date="2024-04" db="EMBL/GenBank/DDBJ databases">
        <title>draft genome sequnece of Paenibacillus filicis.</title>
        <authorList>
            <person name="Kim D.-U."/>
        </authorList>
    </citation>
    <scope>NUCLEOTIDE SEQUENCE [LARGE SCALE GENOMIC DNA]</scope>
    <source>
        <strain evidence="1 2">KACC14197</strain>
    </source>
</reference>
<proteinExistence type="predicted"/>
<dbReference type="InterPro" id="IPR046136">
    <property type="entry name" value="DUF6138"/>
</dbReference>
<comment type="caution">
    <text evidence="1">The sequence shown here is derived from an EMBL/GenBank/DDBJ whole genome shotgun (WGS) entry which is preliminary data.</text>
</comment>
<accession>A0ABU9DSJ3</accession>
<evidence type="ECO:0000313" key="1">
    <source>
        <dbReference type="EMBL" id="MEK8131859.1"/>
    </source>
</evidence>
<dbReference type="Pfam" id="PF19635">
    <property type="entry name" value="DUF6138"/>
    <property type="match status" value="1"/>
</dbReference>
<evidence type="ECO:0000313" key="2">
    <source>
        <dbReference type="Proteomes" id="UP001469365"/>
    </source>
</evidence>
<keyword evidence="2" id="KW-1185">Reference proteome</keyword>